<dbReference type="Pfam" id="PF03703">
    <property type="entry name" value="bPH_2"/>
    <property type="match status" value="1"/>
</dbReference>
<dbReference type="InterPro" id="IPR005182">
    <property type="entry name" value="YdbS-like_PH"/>
</dbReference>
<dbReference type="EMBL" id="FMPI01000031">
    <property type="protein sequence ID" value="SCT50282.1"/>
    <property type="molecule type" value="Genomic_DNA"/>
</dbReference>
<evidence type="ECO:0000313" key="6">
    <source>
        <dbReference type="Proteomes" id="UP000095768"/>
    </source>
</evidence>
<feature type="transmembrane region" description="Helical" evidence="1">
    <location>
        <begin position="38"/>
        <end position="60"/>
    </location>
</feature>
<organism evidence="4 6">
    <name type="scientific">Staphylococcus caeli</name>
    <dbReference type="NCBI Taxonomy" id="2201815"/>
    <lineage>
        <taxon>Bacteria</taxon>
        <taxon>Bacillati</taxon>
        <taxon>Bacillota</taxon>
        <taxon>Bacilli</taxon>
        <taxon>Bacillales</taxon>
        <taxon>Staphylococcaceae</taxon>
        <taxon>Staphylococcus</taxon>
    </lineage>
</organism>
<reference evidence="4 6" key="2">
    <citation type="submission" date="2016-09" db="EMBL/GenBank/DDBJ databases">
        <authorList>
            <consortium name="Pathogen Informatics"/>
        </authorList>
    </citation>
    <scope>NUCLEOTIDE SEQUENCE [LARGE SCALE GENOMIC DNA]</scope>
    <source>
        <strain evidence="4 6">82B</strain>
    </source>
</reference>
<dbReference type="PANTHER" id="PTHR34473">
    <property type="entry name" value="UPF0699 TRANSMEMBRANE PROTEIN YDBS"/>
    <property type="match status" value="1"/>
</dbReference>
<evidence type="ECO:0000259" key="2">
    <source>
        <dbReference type="Pfam" id="PF03703"/>
    </source>
</evidence>
<dbReference type="EMBL" id="FMPG01000022">
    <property type="protein sequence ID" value="SCT51352.1"/>
    <property type="molecule type" value="Genomic_DNA"/>
</dbReference>
<evidence type="ECO:0000256" key="1">
    <source>
        <dbReference type="SAM" id="Phobius"/>
    </source>
</evidence>
<dbReference type="PANTHER" id="PTHR34473:SF2">
    <property type="entry name" value="UPF0699 TRANSMEMBRANE PROTEIN YDBT"/>
    <property type="match status" value="1"/>
</dbReference>
<feature type="transmembrane region" description="Helical" evidence="1">
    <location>
        <begin position="7"/>
        <end position="26"/>
    </location>
</feature>
<proteinExistence type="predicted"/>
<keyword evidence="1" id="KW-0812">Transmembrane</keyword>
<evidence type="ECO:0000313" key="3">
    <source>
        <dbReference type="EMBL" id="SCT50282.1"/>
    </source>
</evidence>
<evidence type="ECO:0000313" key="4">
    <source>
        <dbReference type="EMBL" id="SCT51352.1"/>
    </source>
</evidence>
<keyword evidence="1" id="KW-0472">Membrane</keyword>
<dbReference type="Proteomes" id="UP000095768">
    <property type="component" value="Unassembled WGS sequence"/>
</dbReference>
<protein>
    <submittedName>
        <fullName evidence="4">Membrane spanning protein</fullName>
    </submittedName>
</protein>
<name>A0A1D4RVR3_9STAP</name>
<dbReference type="Proteomes" id="UP000095412">
    <property type="component" value="Unassembled WGS sequence"/>
</dbReference>
<dbReference type="AlphaFoldDB" id="A0A1D4RVR3"/>
<accession>A0A1D4RVR3</accession>
<sequence length="156" mass="17553">MRISAVITMVILCLILTAFFVVNALLLELLSSESQKWVIVISIAIILIYIVLAIIVIPTYKYKIFKYKLENNEITVRSGLFFVKVVRIPLFRIQNVDTHEGLLMRKYKLASLTLSTAGGNTNIKLIDKEIAASLKAYIKNGDSEIVNDNDSEMNGE</sequence>
<reference evidence="3 5" key="1">
    <citation type="submission" date="2016-09" db="EMBL/GenBank/DDBJ databases">
        <authorList>
            <consortium name="Pathogen Informatics"/>
            <person name="Sun Q."/>
            <person name="Inoue M."/>
        </authorList>
    </citation>
    <scope>NUCLEOTIDE SEQUENCE [LARGE SCALE GENOMIC DNA]</scope>
    <source>
        <strain evidence="3 5">82C</strain>
    </source>
</reference>
<gene>
    <name evidence="4" type="ORF">SAMEA2297795_02655</name>
    <name evidence="3" type="ORF">SAMEA2297796_02528</name>
</gene>
<keyword evidence="5" id="KW-1185">Reference proteome</keyword>
<feature type="domain" description="YdbS-like PH" evidence="2">
    <location>
        <begin position="62"/>
        <end position="138"/>
    </location>
</feature>
<evidence type="ECO:0000313" key="5">
    <source>
        <dbReference type="Proteomes" id="UP000095412"/>
    </source>
</evidence>
<dbReference type="RefSeq" id="WP_245167192.1">
    <property type="nucleotide sequence ID" value="NZ_FMPG01000022.1"/>
</dbReference>
<keyword evidence="1" id="KW-1133">Transmembrane helix</keyword>